<keyword evidence="1" id="KW-0328">Glycosyltransferase</keyword>
<comment type="caution">
    <text evidence="4">The sequence shown here is derived from an EMBL/GenBank/DDBJ whole genome shotgun (WGS) entry which is preliminary data.</text>
</comment>
<dbReference type="RefSeq" id="WP_158402729.1">
    <property type="nucleotide sequence ID" value="NZ_QVER01000005.1"/>
</dbReference>
<evidence type="ECO:0000256" key="1">
    <source>
        <dbReference type="ARBA" id="ARBA00022676"/>
    </source>
</evidence>
<reference evidence="4 5" key="1">
    <citation type="submission" date="2018-08" db="EMBL/GenBank/DDBJ databases">
        <title>A genome reference for cultivated species of the human gut microbiota.</title>
        <authorList>
            <person name="Zou Y."/>
            <person name="Xue W."/>
            <person name="Luo G."/>
        </authorList>
    </citation>
    <scope>NUCLEOTIDE SEQUENCE [LARGE SCALE GENOMIC DNA]</scope>
    <source>
        <strain evidence="4 5">AF32-8AC</strain>
    </source>
</reference>
<dbReference type="AlphaFoldDB" id="A0A3E2U764"/>
<proteinExistence type="predicted"/>
<evidence type="ECO:0000313" key="4">
    <source>
        <dbReference type="EMBL" id="RGB92038.1"/>
    </source>
</evidence>
<name>A0A3E2U764_9FIRM</name>
<dbReference type="PANTHER" id="PTHR22916:SF51">
    <property type="entry name" value="GLYCOSYLTRANSFERASE EPSH-RELATED"/>
    <property type="match status" value="1"/>
</dbReference>
<dbReference type="PANTHER" id="PTHR22916">
    <property type="entry name" value="GLYCOSYLTRANSFERASE"/>
    <property type="match status" value="1"/>
</dbReference>
<evidence type="ECO:0000259" key="3">
    <source>
        <dbReference type="Pfam" id="PF00535"/>
    </source>
</evidence>
<dbReference type="Pfam" id="PF00535">
    <property type="entry name" value="Glycos_transf_2"/>
    <property type="match status" value="1"/>
</dbReference>
<keyword evidence="2 4" id="KW-0808">Transferase</keyword>
<evidence type="ECO:0000313" key="5">
    <source>
        <dbReference type="Proteomes" id="UP000260991"/>
    </source>
</evidence>
<dbReference type="InterPro" id="IPR001173">
    <property type="entry name" value="Glyco_trans_2-like"/>
</dbReference>
<dbReference type="Gene3D" id="3.90.550.10">
    <property type="entry name" value="Spore Coat Polysaccharide Biosynthesis Protein SpsA, Chain A"/>
    <property type="match status" value="1"/>
</dbReference>
<dbReference type="GO" id="GO:0016757">
    <property type="term" value="F:glycosyltransferase activity"/>
    <property type="evidence" value="ECO:0007669"/>
    <property type="project" value="UniProtKB-KW"/>
</dbReference>
<protein>
    <submittedName>
        <fullName evidence="4">Glycosyltransferase</fullName>
    </submittedName>
</protein>
<sequence>MDAKKPLISVIVPVYNVEKYLPKCLDSLLAQTWQELEIIVVDDGSPDNSWDIIQEYARRDSRVRPIRQKNGGLSAARNAGVEAARGEWIGFLDSDDYVAPEMYERLYRAAVEQGAQMAVCSFAYVTPDGRPIPRTSPITKNEVLSGIQMMERLAGPQNWYYVTAWNRLYQRRLFDAVRFPVGKLHEDEYTAHLFYWQCERVAIVKEAMYYYVQQDGSIMHTESVRRRVEGAAGMLERADFALEHEVCSLAFASCNGALGRIVFAKGGSEEERQALRQVREQADRIIDRLLRVPGHRTEKAKVALFRLSPGLYRAALKMRPVR</sequence>
<accession>A0A3E2U764</accession>
<organism evidence="4 5">
    <name type="scientific">Faecalibacterium prausnitzii</name>
    <dbReference type="NCBI Taxonomy" id="853"/>
    <lineage>
        <taxon>Bacteria</taxon>
        <taxon>Bacillati</taxon>
        <taxon>Bacillota</taxon>
        <taxon>Clostridia</taxon>
        <taxon>Eubacteriales</taxon>
        <taxon>Oscillospiraceae</taxon>
        <taxon>Faecalibacterium</taxon>
    </lineage>
</organism>
<dbReference type="InterPro" id="IPR029044">
    <property type="entry name" value="Nucleotide-diphossugar_trans"/>
</dbReference>
<dbReference type="SUPFAM" id="SSF53448">
    <property type="entry name" value="Nucleotide-diphospho-sugar transferases"/>
    <property type="match status" value="1"/>
</dbReference>
<dbReference type="EMBL" id="QVER01000005">
    <property type="protein sequence ID" value="RGB92038.1"/>
    <property type="molecule type" value="Genomic_DNA"/>
</dbReference>
<feature type="domain" description="Glycosyltransferase 2-like" evidence="3">
    <location>
        <begin position="9"/>
        <end position="176"/>
    </location>
</feature>
<evidence type="ECO:0000256" key="2">
    <source>
        <dbReference type="ARBA" id="ARBA00022679"/>
    </source>
</evidence>
<gene>
    <name evidence="4" type="ORF">DWZ46_05340</name>
</gene>
<dbReference type="CDD" id="cd00761">
    <property type="entry name" value="Glyco_tranf_GTA_type"/>
    <property type="match status" value="1"/>
</dbReference>
<dbReference type="Proteomes" id="UP000260991">
    <property type="component" value="Unassembled WGS sequence"/>
</dbReference>